<accession>A0A5E4R5C3</accession>
<keyword evidence="2" id="KW-1133">Transmembrane helix</keyword>
<feature type="domain" description="FAM91 N-terminal" evidence="3">
    <location>
        <begin position="52"/>
        <end position="135"/>
    </location>
</feature>
<dbReference type="Pfam" id="PF14648">
    <property type="entry name" value="FAM91_C"/>
    <property type="match status" value="2"/>
</dbReference>
<sequence>MEDEIDECVRKKIHWNQLPGSVKKLLNDSSRDYEKYIFEFSIKNQLRFRGSLELVAKARSLGRRGRSKAIRAMLPRVPLNIPMKPWWRVELGYVLEDDVKHLSENERELIDLLIDRGSQTAGTLDYNVVKILYRYRQIAPLTFESRLDEDALQMEPVLIKDMPSTSTQRPQEVFESSNNAGGQRVAVLFDSTLAAYLMMGNLSPDLKSHAVTLFEVGKLCDESLDSLLMELDKVVGDPEIEGEARRYLAAAACLRTALRTLRHKLRPLDLLRYAQCLWRKHAGLRRLLRRLRLTRTAGYVTLADIGVPDLGCARPPSTVQLVQTRKKKDICGIAKPVSELSLSSNESTDKNIEYAKSISNRLQSPIESHFAVTPTVDSKTSSPANGFTSVEGGKLLCEELDNLEDKEPCVNLDSKHSVSNSKESIAELVKIHSMTSIDSMKFEDDKLVDQFGDLLSPAEETVSMFTQLSNRLTKISNDGDSGVDTAHNNSDDETCKPEKWTILGLHFGIPLFDEGICEKVCQSIVDRIAKPELLEKIKEDNEFISIIPVKIWVLLSAVLSFLCPGRTWCSKMAGSASGVEISFIVFSIVKYLRTLGILKNLIFAISTPLFSFLLYMAKKIYIYIYIYIAVSIKYVKEVLSAHLI</sequence>
<dbReference type="Proteomes" id="UP000324832">
    <property type="component" value="Unassembled WGS sequence"/>
</dbReference>
<organism evidence="5 6">
    <name type="scientific">Leptidea sinapis</name>
    <dbReference type="NCBI Taxonomy" id="189913"/>
    <lineage>
        <taxon>Eukaryota</taxon>
        <taxon>Metazoa</taxon>
        <taxon>Ecdysozoa</taxon>
        <taxon>Arthropoda</taxon>
        <taxon>Hexapoda</taxon>
        <taxon>Insecta</taxon>
        <taxon>Pterygota</taxon>
        <taxon>Neoptera</taxon>
        <taxon>Endopterygota</taxon>
        <taxon>Lepidoptera</taxon>
        <taxon>Glossata</taxon>
        <taxon>Ditrysia</taxon>
        <taxon>Papilionoidea</taxon>
        <taxon>Pieridae</taxon>
        <taxon>Dismorphiinae</taxon>
        <taxon>Leptidea</taxon>
    </lineage>
</organism>
<keyword evidence="6" id="KW-1185">Reference proteome</keyword>
<dbReference type="InterPro" id="IPR028097">
    <property type="entry name" value="FAM91_C_dom"/>
</dbReference>
<comment type="similarity">
    <text evidence="1">Belongs to the FAM91 family.</text>
</comment>
<dbReference type="PANTHER" id="PTHR28441:SF2">
    <property type="entry name" value="PROTEIN FAM91A1"/>
    <property type="match status" value="1"/>
</dbReference>
<evidence type="ECO:0000259" key="4">
    <source>
        <dbReference type="Pfam" id="PF14648"/>
    </source>
</evidence>
<dbReference type="EMBL" id="FZQP02006942">
    <property type="protein sequence ID" value="VVD05214.1"/>
    <property type="molecule type" value="Genomic_DNA"/>
</dbReference>
<gene>
    <name evidence="5" type="ORF">LSINAPIS_LOCUS14799</name>
</gene>
<feature type="domain" description="FAM91 C-terminal" evidence="4">
    <location>
        <begin position="471"/>
        <end position="536"/>
    </location>
</feature>
<keyword evidence="2" id="KW-0472">Membrane</keyword>
<name>A0A5E4R5C3_9NEOP</name>
<keyword evidence="2" id="KW-0812">Transmembrane</keyword>
<feature type="domain" description="FAM91 C-terminal" evidence="4">
    <location>
        <begin position="183"/>
        <end position="264"/>
    </location>
</feature>
<dbReference type="InterPro" id="IPR039199">
    <property type="entry name" value="FAM91"/>
</dbReference>
<dbReference type="AlphaFoldDB" id="A0A5E4R5C3"/>
<protein>
    <recommendedName>
        <fullName evidence="7">FAM91 N-terminal domain-containing protein</fullName>
    </recommendedName>
</protein>
<feature type="transmembrane region" description="Helical" evidence="2">
    <location>
        <begin position="574"/>
        <end position="592"/>
    </location>
</feature>
<evidence type="ECO:0008006" key="7">
    <source>
        <dbReference type="Google" id="ProtNLM"/>
    </source>
</evidence>
<proteinExistence type="inferred from homology"/>
<dbReference type="Pfam" id="PF14647">
    <property type="entry name" value="FAM91_N"/>
    <property type="match status" value="1"/>
</dbReference>
<evidence type="ECO:0000313" key="5">
    <source>
        <dbReference type="EMBL" id="VVD05214.1"/>
    </source>
</evidence>
<evidence type="ECO:0000313" key="6">
    <source>
        <dbReference type="Proteomes" id="UP000324832"/>
    </source>
</evidence>
<dbReference type="InterPro" id="IPR028091">
    <property type="entry name" value="FAM91_N_dom"/>
</dbReference>
<evidence type="ECO:0000259" key="3">
    <source>
        <dbReference type="Pfam" id="PF14647"/>
    </source>
</evidence>
<dbReference type="PANTHER" id="PTHR28441">
    <property type="entry name" value="PROTEIN FAM91A1"/>
    <property type="match status" value="1"/>
</dbReference>
<feature type="non-terminal residue" evidence="5">
    <location>
        <position position="644"/>
    </location>
</feature>
<feature type="transmembrane region" description="Helical" evidence="2">
    <location>
        <begin position="543"/>
        <end position="562"/>
    </location>
</feature>
<reference evidence="5 6" key="1">
    <citation type="submission" date="2017-07" db="EMBL/GenBank/DDBJ databases">
        <authorList>
            <person name="Talla V."/>
            <person name="Backstrom N."/>
        </authorList>
    </citation>
    <scope>NUCLEOTIDE SEQUENCE [LARGE SCALE GENOMIC DNA]</scope>
</reference>
<evidence type="ECO:0000256" key="1">
    <source>
        <dbReference type="ARBA" id="ARBA00010319"/>
    </source>
</evidence>
<feature type="transmembrane region" description="Helical" evidence="2">
    <location>
        <begin position="598"/>
        <end position="617"/>
    </location>
</feature>
<evidence type="ECO:0000256" key="2">
    <source>
        <dbReference type="SAM" id="Phobius"/>
    </source>
</evidence>